<dbReference type="Proteomes" id="UP001560685">
    <property type="component" value="Unassembled WGS sequence"/>
</dbReference>
<dbReference type="PANTHER" id="PTHR30273">
    <property type="entry name" value="PERIPLASMIC SIGNAL SENSOR AND SIGMA FACTOR ACTIVATOR FECR-RELATED"/>
    <property type="match status" value="1"/>
</dbReference>
<dbReference type="EMBL" id="JBEHZE010000001">
    <property type="protein sequence ID" value="MEX6633736.1"/>
    <property type="molecule type" value="Genomic_DNA"/>
</dbReference>
<dbReference type="InterPro" id="IPR006860">
    <property type="entry name" value="FecR"/>
</dbReference>
<evidence type="ECO:0000313" key="2">
    <source>
        <dbReference type="EMBL" id="MEX6633736.1"/>
    </source>
</evidence>
<protein>
    <submittedName>
        <fullName evidence="2">FecR domain-containing protein</fullName>
    </submittedName>
</protein>
<dbReference type="RefSeq" id="WP_369313725.1">
    <property type="nucleotide sequence ID" value="NZ_JBEHZE010000001.1"/>
</dbReference>
<reference evidence="2 3" key="1">
    <citation type="submission" date="2024-05" db="EMBL/GenBank/DDBJ databases">
        <title>Three bacterial strains, DH-69, EH-24, and ECK-19 isolated from coastal sediments.</title>
        <authorList>
            <person name="Ye Y.-Q."/>
            <person name="Du Z.-J."/>
        </authorList>
    </citation>
    <scope>NUCLEOTIDE SEQUENCE [LARGE SCALE GENOMIC DNA]</scope>
    <source>
        <strain evidence="2 3">ECK-19</strain>
    </source>
</reference>
<comment type="caution">
    <text evidence="2">The sequence shown here is derived from an EMBL/GenBank/DDBJ whole genome shotgun (WGS) entry which is preliminary data.</text>
</comment>
<dbReference type="PIRSF" id="PIRSF018266">
    <property type="entry name" value="FecR"/>
    <property type="match status" value="1"/>
</dbReference>
<evidence type="ECO:0000259" key="1">
    <source>
        <dbReference type="Pfam" id="PF04773"/>
    </source>
</evidence>
<dbReference type="Pfam" id="PF04773">
    <property type="entry name" value="FecR"/>
    <property type="match status" value="1"/>
</dbReference>
<dbReference type="Gene3D" id="3.55.50.30">
    <property type="match status" value="1"/>
</dbReference>
<dbReference type="InterPro" id="IPR012373">
    <property type="entry name" value="Ferrdict_sens_TM"/>
</dbReference>
<evidence type="ECO:0000313" key="3">
    <source>
        <dbReference type="Proteomes" id="UP001560685"/>
    </source>
</evidence>
<organism evidence="2 3">
    <name type="scientific">Hyphococcus lacteus</name>
    <dbReference type="NCBI Taxonomy" id="3143536"/>
    <lineage>
        <taxon>Bacteria</taxon>
        <taxon>Pseudomonadati</taxon>
        <taxon>Pseudomonadota</taxon>
        <taxon>Alphaproteobacteria</taxon>
        <taxon>Parvularculales</taxon>
        <taxon>Parvularculaceae</taxon>
        <taxon>Hyphococcus</taxon>
    </lineage>
</organism>
<accession>A0ABV3Z8I9</accession>
<keyword evidence="3" id="KW-1185">Reference proteome</keyword>
<sequence length="366" mass="40901">MADEEVGDVMNEVIKFPAETPETRAAIKWAARLDRGNLKKAEKAELENWLAGNKARQEELIRVVEMWDEWRARLANSEIDAGDYFASELSELSESRLKHERRSKFRRVAAIAASFGLVFATASIGVKQYQYTQYTSKNTTYATLIGEQRTIMLPDNSTVVLNTSSKLTVNYRKGAREISLLKGEAHFEVAHDKTRPFLVQAGGGVVRAVGTAFSVKFEQSEIEVLVSDGEVLVGLLASNEEKNTEIREVALPQEGTAKASVGERVTFGDTINTVTRVEPTRLENELFWRNGVLAFDDEPLHQVIAEISRYTDLEIDIVDADVRDLRVGGYFPIARLDSIFDSLRDGFGLSVQEVDDGVFHISRHQG</sequence>
<dbReference type="PANTHER" id="PTHR30273:SF2">
    <property type="entry name" value="PROTEIN FECR"/>
    <property type="match status" value="1"/>
</dbReference>
<dbReference type="Gene3D" id="2.60.120.1440">
    <property type="match status" value="1"/>
</dbReference>
<gene>
    <name evidence="2" type="ORF">ABFZ84_09285</name>
</gene>
<proteinExistence type="predicted"/>
<name>A0ABV3Z8I9_9PROT</name>
<feature type="domain" description="FecR protein" evidence="1">
    <location>
        <begin position="140"/>
        <end position="231"/>
    </location>
</feature>